<dbReference type="Pfam" id="PF02810">
    <property type="entry name" value="SEC-C"/>
    <property type="match status" value="1"/>
</dbReference>
<dbReference type="EMBL" id="SDKK01000005">
    <property type="protein sequence ID" value="TYC60301.1"/>
    <property type="molecule type" value="Genomic_DNA"/>
</dbReference>
<evidence type="ECO:0000313" key="1">
    <source>
        <dbReference type="EMBL" id="TYC60301.1"/>
    </source>
</evidence>
<gene>
    <name evidence="1" type="ORF">ETQ85_07040</name>
</gene>
<accession>A0A6C2D2J4</accession>
<sequence>MPPVSLPPIPLGAIRDPIVRDGDKVGRNDLCPCGSGRKYKKCHGAN</sequence>
<dbReference type="PANTHER" id="PTHR33747:SF1">
    <property type="entry name" value="ADENYLATE CYCLASE-ASSOCIATED CAP C-TERMINAL DOMAIN-CONTAINING PROTEIN"/>
    <property type="match status" value="1"/>
</dbReference>
<keyword evidence="2" id="KW-1185">Reference proteome</keyword>
<dbReference type="Gene3D" id="3.10.450.50">
    <property type="match status" value="1"/>
</dbReference>
<dbReference type="InterPro" id="IPR004027">
    <property type="entry name" value="SEC_C_motif"/>
</dbReference>
<comment type="caution">
    <text evidence="1">The sequence shown here is derived from an EMBL/GenBank/DDBJ whole genome shotgun (WGS) entry which is preliminary data.</text>
</comment>
<dbReference type="SUPFAM" id="SSF103642">
    <property type="entry name" value="Sec-C motif"/>
    <property type="match status" value="1"/>
</dbReference>
<evidence type="ECO:0008006" key="3">
    <source>
        <dbReference type="Google" id="ProtNLM"/>
    </source>
</evidence>
<evidence type="ECO:0000313" key="2">
    <source>
        <dbReference type="Proteomes" id="UP000389128"/>
    </source>
</evidence>
<dbReference type="AlphaFoldDB" id="A0A6C2D2J4"/>
<dbReference type="PANTHER" id="PTHR33747">
    <property type="entry name" value="UPF0225 PROTEIN SCO1677"/>
    <property type="match status" value="1"/>
</dbReference>
<dbReference type="Proteomes" id="UP000389128">
    <property type="component" value="Unassembled WGS sequence"/>
</dbReference>
<organism evidence="1 2">
    <name type="scientific">Zoogloea oleivorans</name>
    <dbReference type="NCBI Taxonomy" id="1552750"/>
    <lineage>
        <taxon>Bacteria</taxon>
        <taxon>Pseudomonadati</taxon>
        <taxon>Pseudomonadota</taxon>
        <taxon>Betaproteobacteria</taxon>
        <taxon>Rhodocyclales</taxon>
        <taxon>Zoogloeaceae</taxon>
        <taxon>Zoogloea</taxon>
    </lineage>
</organism>
<dbReference type="OrthoDB" id="570299at2"/>
<reference evidence="1 2" key="1">
    <citation type="submission" date="2019-01" db="EMBL/GenBank/DDBJ databases">
        <title>Zoogloea oleivorans genome sequencing and assembly.</title>
        <authorList>
            <person name="Tancsics A."/>
            <person name="Farkas M."/>
            <person name="Kriszt B."/>
            <person name="Maroti G."/>
            <person name="Horvath B."/>
        </authorList>
    </citation>
    <scope>NUCLEOTIDE SEQUENCE [LARGE SCALE GENOMIC DNA]</scope>
    <source>
        <strain evidence="1 2">Buc</strain>
    </source>
</reference>
<proteinExistence type="predicted"/>
<protein>
    <recommendedName>
        <fullName evidence="3">Zinc chelation protein SecC</fullName>
    </recommendedName>
</protein>
<name>A0A6C2D2J4_9RHOO</name>